<dbReference type="EMBL" id="BPTR01000001">
    <property type="protein sequence ID" value="GJG28855.1"/>
    <property type="molecule type" value="Genomic_DNA"/>
</dbReference>
<evidence type="ECO:0000313" key="2">
    <source>
        <dbReference type="Proteomes" id="UP000887043"/>
    </source>
</evidence>
<reference evidence="1" key="1">
    <citation type="submission" date="2021-08" db="EMBL/GenBank/DDBJ databases">
        <title>Prevotella lacticifex sp. nov., isolated from rumen of cow.</title>
        <authorList>
            <person name="Shinkai T."/>
            <person name="Ikeyama N."/>
            <person name="Kumagai M."/>
            <person name="Ohmori H."/>
            <person name="Sakamoto M."/>
            <person name="Ohkuma M."/>
            <person name="Mitsumori M."/>
        </authorList>
    </citation>
    <scope>NUCLEOTIDE SEQUENCE</scope>
    <source>
        <strain evidence="1">DSM 11371</strain>
    </source>
</reference>
<protein>
    <submittedName>
        <fullName evidence="1">Uncharacterized protein</fullName>
    </submittedName>
</protein>
<proteinExistence type="predicted"/>
<accession>A0AA37ME27</accession>
<dbReference type="Proteomes" id="UP000887043">
    <property type="component" value="Unassembled WGS sequence"/>
</dbReference>
<dbReference type="AlphaFoldDB" id="A0AA37ME27"/>
<organism evidence="1 2">
    <name type="scientific">Segatella bryantii</name>
    <name type="common">Prevotella bryantii</name>
    <dbReference type="NCBI Taxonomy" id="77095"/>
    <lineage>
        <taxon>Bacteria</taxon>
        <taxon>Pseudomonadati</taxon>
        <taxon>Bacteroidota</taxon>
        <taxon>Bacteroidia</taxon>
        <taxon>Bacteroidales</taxon>
        <taxon>Prevotellaceae</taxon>
        <taxon>Segatella</taxon>
    </lineage>
</organism>
<name>A0AA37ME27_SEGBR</name>
<evidence type="ECO:0000313" key="1">
    <source>
        <dbReference type="EMBL" id="GJG28855.1"/>
    </source>
</evidence>
<gene>
    <name evidence="1" type="ORF">PRRU23_25550</name>
</gene>
<comment type="caution">
    <text evidence="1">The sequence shown here is derived from an EMBL/GenBank/DDBJ whole genome shotgun (WGS) entry which is preliminary data.</text>
</comment>
<sequence>MTGFKHGRNRQTDGFFGSALVCYNKIGSQRIETSGYTFHRTVVRLQIDGYIYALFLFDKPIPIIYTMQKYEKKEE</sequence>